<dbReference type="Proteomes" id="UP001139031">
    <property type="component" value="Unassembled WGS sequence"/>
</dbReference>
<feature type="region of interest" description="Disordered" evidence="1">
    <location>
        <begin position="124"/>
        <end position="151"/>
    </location>
</feature>
<dbReference type="RefSeq" id="WP_224190158.1">
    <property type="nucleotide sequence ID" value="NZ_JAIRAU010000001.1"/>
</dbReference>
<organism evidence="2 3">
    <name type="scientific">Nannocystis pusilla</name>
    <dbReference type="NCBI Taxonomy" id="889268"/>
    <lineage>
        <taxon>Bacteria</taxon>
        <taxon>Pseudomonadati</taxon>
        <taxon>Myxococcota</taxon>
        <taxon>Polyangia</taxon>
        <taxon>Nannocystales</taxon>
        <taxon>Nannocystaceae</taxon>
        <taxon>Nannocystis</taxon>
    </lineage>
</organism>
<dbReference type="EMBL" id="JAIRAU010000001">
    <property type="protein sequence ID" value="MBZ5708409.1"/>
    <property type="molecule type" value="Genomic_DNA"/>
</dbReference>
<keyword evidence="3" id="KW-1185">Reference proteome</keyword>
<accession>A0ABS7TJM1</accession>
<protein>
    <submittedName>
        <fullName evidence="2">Uncharacterized protein</fullName>
    </submittedName>
</protein>
<evidence type="ECO:0000313" key="2">
    <source>
        <dbReference type="EMBL" id="MBZ5708409.1"/>
    </source>
</evidence>
<evidence type="ECO:0000256" key="1">
    <source>
        <dbReference type="SAM" id="MobiDB-lite"/>
    </source>
</evidence>
<reference evidence="2" key="1">
    <citation type="submission" date="2021-08" db="EMBL/GenBank/DDBJ databases">
        <authorList>
            <person name="Stevens D.C."/>
        </authorList>
    </citation>
    <scope>NUCLEOTIDE SEQUENCE</scope>
    <source>
        <strain evidence="2">DSM 53165</strain>
    </source>
</reference>
<name>A0ABS7TJM1_9BACT</name>
<proteinExistence type="predicted"/>
<evidence type="ECO:0000313" key="3">
    <source>
        <dbReference type="Proteomes" id="UP001139031"/>
    </source>
</evidence>
<gene>
    <name evidence="2" type="ORF">K7C98_04015</name>
</gene>
<comment type="caution">
    <text evidence="2">The sequence shown here is derived from an EMBL/GenBank/DDBJ whole genome shotgun (WGS) entry which is preliminary data.</text>
</comment>
<sequence>MTDWTELPEFPRTFASQCAPWGSMVRLVNGVRAMKGGKPVVLSGAKAFLQRLETDLVGGRGSAPDVASLVSRVLAANARHIDIVEWCRVKGDELDLSLWVYGTRGSQRLHLSLLGPIGRYADEPLPEHAKPKKPRAAKKAAPAPAPAPVPVAPAAPPSAALVLRPLVAGARPSYGDPLARDLDGRMHLFVRLPDRDAYACIDPSGAVLGEGEHACGDAAGPAGDLAVALALQDGLSLIWSPPLA</sequence>